<gene>
    <name evidence="2" type="ORF">CR492_00595</name>
</gene>
<dbReference type="PROSITE" id="PS51186">
    <property type="entry name" value="GNAT"/>
    <property type="match status" value="1"/>
</dbReference>
<dbReference type="Proteomes" id="UP000236286">
    <property type="component" value="Unassembled WGS sequence"/>
</dbReference>
<dbReference type="EMBL" id="PDZR01000001">
    <property type="protein sequence ID" value="PNG27477.1"/>
    <property type="molecule type" value="Genomic_DNA"/>
</dbReference>
<evidence type="ECO:0000313" key="2">
    <source>
        <dbReference type="EMBL" id="PNG27477.1"/>
    </source>
</evidence>
<dbReference type="Pfam" id="PF00583">
    <property type="entry name" value="Acetyltransf_1"/>
    <property type="match status" value="1"/>
</dbReference>
<organism evidence="2 3">
    <name type="scientific">Methylocella silvestris</name>
    <dbReference type="NCBI Taxonomy" id="199596"/>
    <lineage>
        <taxon>Bacteria</taxon>
        <taxon>Pseudomonadati</taxon>
        <taxon>Pseudomonadota</taxon>
        <taxon>Alphaproteobacteria</taxon>
        <taxon>Hyphomicrobiales</taxon>
        <taxon>Beijerinckiaceae</taxon>
        <taxon>Methylocella</taxon>
    </lineage>
</organism>
<dbReference type="InterPro" id="IPR000182">
    <property type="entry name" value="GNAT_dom"/>
</dbReference>
<protein>
    <recommendedName>
        <fullName evidence="1">N-acetyltransferase domain-containing protein</fullName>
    </recommendedName>
</protein>
<sequence length="249" mass="27915">MPDTVTPSGSRAHQANALKTLLDAARCACRTLRFGIRQVKSRPNSMNMPIRQSERQHIIRLPDGERFQLRYVRPDDKARLEEMFSHASPEDIRFRLLGAVRGFAAHMAERFAHLDPERDAAIVATSLPDAGPEEIYGIVHIGQDTPQSDTAEYDVMVRSDFKAHGLGYRLMTEILQCARRRGLRAVTGYISPDNGKMLIMAEELGFVARRGEGNVVEVRLDFAEFDKRLEEGLASGQPTATELARAPER</sequence>
<dbReference type="Gene3D" id="3.40.630.30">
    <property type="match status" value="1"/>
</dbReference>
<evidence type="ECO:0000259" key="1">
    <source>
        <dbReference type="PROSITE" id="PS51186"/>
    </source>
</evidence>
<reference evidence="2 3" key="1">
    <citation type="submission" date="2017-10" db="EMBL/GenBank/DDBJ databases">
        <title>Genome announcement of Methylocella silvestris TVC from permafrost.</title>
        <authorList>
            <person name="Wang J."/>
            <person name="Geng K."/>
            <person name="Ul-Haque F."/>
            <person name="Crombie A.T."/>
            <person name="Street L.E."/>
            <person name="Wookey P.A."/>
            <person name="Murrell J.C."/>
            <person name="Pratscher J."/>
        </authorList>
    </citation>
    <scope>NUCLEOTIDE SEQUENCE [LARGE SCALE GENOMIC DNA]</scope>
    <source>
        <strain evidence="2 3">TVC</strain>
    </source>
</reference>
<proteinExistence type="predicted"/>
<dbReference type="OrthoDB" id="9807426at2"/>
<name>A0A2J7TL68_METSI</name>
<accession>A0A2J7TL68</accession>
<evidence type="ECO:0000313" key="3">
    <source>
        <dbReference type="Proteomes" id="UP000236286"/>
    </source>
</evidence>
<feature type="domain" description="N-acetyltransferase" evidence="1">
    <location>
        <begin position="67"/>
        <end position="230"/>
    </location>
</feature>
<dbReference type="AlphaFoldDB" id="A0A2J7TL68"/>
<comment type="caution">
    <text evidence="2">The sequence shown here is derived from an EMBL/GenBank/DDBJ whole genome shotgun (WGS) entry which is preliminary data.</text>
</comment>
<dbReference type="CDD" id="cd04301">
    <property type="entry name" value="NAT_SF"/>
    <property type="match status" value="1"/>
</dbReference>
<dbReference type="SUPFAM" id="SSF55729">
    <property type="entry name" value="Acyl-CoA N-acyltransferases (Nat)"/>
    <property type="match status" value="1"/>
</dbReference>
<dbReference type="InterPro" id="IPR016181">
    <property type="entry name" value="Acyl_CoA_acyltransferase"/>
</dbReference>
<dbReference type="GO" id="GO:0016747">
    <property type="term" value="F:acyltransferase activity, transferring groups other than amino-acyl groups"/>
    <property type="evidence" value="ECO:0007669"/>
    <property type="project" value="InterPro"/>
</dbReference>